<dbReference type="NCBIfam" id="NF033788">
    <property type="entry name" value="HTH_metalloreg"/>
    <property type="match status" value="1"/>
</dbReference>
<dbReference type="PRINTS" id="PR00778">
    <property type="entry name" value="HTHARSR"/>
</dbReference>
<evidence type="ECO:0000313" key="6">
    <source>
        <dbReference type="Proteomes" id="UP000199581"/>
    </source>
</evidence>
<protein>
    <submittedName>
        <fullName evidence="5">Transcriptional regulator, ArsR family</fullName>
    </submittedName>
</protein>
<dbReference type="Pfam" id="PF01022">
    <property type="entry name" value="HTH_5"/>
    <property type="match status" value="1"/>
</dbReference>
<dbReference type="InterPro" id="IPR051081">
    <property type="entry name" value="HTH_MetalResp_TranReg"/>
</dbReference>
<reference evidence="5 6" key="1">
    <citation type="submission" date="2016-10" db="EMBL/GenBank/DDBJ databases">
        <authorList>
            <person name="Varghese N."/>
            <person name="Submissions S."/>
        </authorList>
    </citation>
    <scope>NUCLEOTIDE SEQUENCE [LARGE SCALE GENOMIC DNA]</scope>
    <source>
        <strain evidence="5 6">DSM 1741</strain>
    </source>
</reference>
<keyword evidence="2" id="KW-0238">DNA-binding</keyword>
<dbReference type="Gene3D" id="1.10.10.10">
    <property type="entry name" value="Winged helix-like DNA-binding domain superfamily/Winged helix DNA-binding domain"/>
    <property type="match status" value="1"/>
</dbReference>
<dbReference type="InterPro" id="IPR001845">
    <property type="entry name" value="HTH_ArsR_DNA-bd_dom"/>
</dbReference>
<feature type="domain" description="HTH arsR-type" evidence="4">
    <location>
        <begin position="1"/>
        <end position="89"/>
    </location>
</feature>
<accession>A0A8G2C3B5</accession>
<organism evidence="5 6">
    <name type="scientific">Desulfomicrobium norvegicum (strain DSM 1741 / NCIMB 8310)</name>
    <name type="common">Desulfovibrio baculatus (strain Norway 4)</name>
    <name type="synonym">Desulfovibrio desulfuricans (strain Norway 4)</name>
    <dbReference type="NCBI Taxonomy" id="52561"/>
    <lineage>
        <taxon>Bacteria</taxon>
        <taxon>Pseudomonadati</taxon>
        <taxon>Thermodesulfobacteriota</taxon>
        <taxon>Desulfovibrionia</taxon>
        <taxon>Desulfovibrionales</taxon>
        <taxon>Desulfomicrobiaceae</taxon>
        <taxon>Desulfomicrobium</taxon>
    </lineage>
</organism>
<dbReference type="OrthoDB" id="9800049at2"/>
<keyword evidence="1" id="KW-0805">Transcription regulation</keyword>
<evidence type="ECO:0000313" key="5">
    <source>
        <dbReference type="EMBL" id="SFL78973.1"/>
    </source>
</evidence>
<comment type="caution">
    <text evidence="5">The sequence shown here is derived from an EMBL/GenBank/DDBJ whole genome shotgun (WGS) entry which is preliminary data.</text>
</comment>
<sequence length="89" mass="9676">MTQEQTLASLCKALGHPARVAILKHLLQVDSCICGEIVNILPLAQSTVSQHLKQLKEAGLIRGEIEGPRICYCADKGRLAELKNLITSL</sequence>
<dbReference type="InterPro" id="IPR036390">
    <property type="entry name" value="WH_DNA-bd_sf"/>
</dbReference>
<dbReference type="GO" id="GO:0003677">
    <property type="term" value="F:DNA binding"/>
    <property type="evidence" value="ECO:0007669"/>
    <property type="project" value="UniProtKB-KW"/>
</dbReference>
<dbReference type="EMBL" id="FOTO01000006">
    <property type="protein sequence ID" value="SFL78973.1"/>
    <property type="molecule type" value="Genomic_DNA"/>
</dbReference>
<name>A0A8G2C3B5_DESNO</name>
<dbReference type="PROSITE" id="PS50987">
    <property type="entry name" value="HTH_ARSR_2"/>
    <property type="match status" value="1"/>
</dbReference>
<dbReference type="InterPro" id="IPR011991">
    <property type="entry name" value="ArsR-like_HTH"/>
</dbReference>
<gene>
    <name evidence="5" type="ORF">SAMN05421830_106156</name>
</gene>
<dbReference type="Proteomes" id="UP000199581">
    <property type="component" value="Unassembled WGS sequence"/>
</dbReference>
<dbReference type="GO" id="GO:0003700">
    <property type="term" value="F:DNA-binding transcription factor activity"/>
    <property type="evidence" value="ECO:0007669"/>
    <property type="project" value="InterPro"/>
</dbReference>
<dbReference type="PANTHER" id="PTHR33154:SF15">
    <property type="entry name" value="REGULATORY PROTEIN ARSR"/>
    <property type="match status" value="1"/>
</dbReference>
<dbReference type="PANTHER" id="PTHR33154">
    <property type="entry name" value="TRANSCRIPTIONAL REGULATOR, ARSR FAMILY"/>
    <property type="match status" value="1"/>
</dbReference>
<evidence type="ECO:0000256" key="1">
    <source>
        <dbReference type="ARBA" id="ARBA00023015"/>
    </source>
</evidence>
<dbReference type="CDD" id="cd00090">
    <property type="entry name" value="HTH_ARSR"/>
    <property type="match status" value="1"/>
</dbReference>
<dbReference type="RefSeq" id="WP_092192211.1">
    <property type="nucleotide sequence ID" value="NZ_FOTO01000006.1"/>
</dbReference>
<evidence type="ECO:0000259" key="4">
    <source>
        <dbReference type="PROSITE" id="PS50987"/>
    </source>
</evidence>
<evidence type="ECO:0000256" key="3">
    <source>
        <dbReference type="ARBA" id="ARBA00023163"/>
    </source>
</evidence>
<dbReference type="InterPro" id="IPR036388">
    <property type="entry name" value="WH-like_DNA-bd_sf"/>
</dbReference>
<evidence type="ECO:0000256" key="2">
    <source>
        <dbReference type="ARBA" id="ARBA00023125"/>
    </source>
</evidence>
<keyword evidence="3" id="KW-0804">Transcription</keyword>
<dbReference type="AlphaFoldDB" id="A0A8G2C3B5"/>
<keyword evidence="6" id="KW-1185">Reference proteome</keyword>
<proteinExistence type="predicted"/>
<dbReference type="SUPFAM" id="SSF46785">
    <property type="entry name" value="Winged helix' DNA-binding domain"/>
    <property type="match status" value="1"/>
</dbReference>
<dbReference type="SMART" id="SM00418">
    <property type="entry name" value="HTH_ARSR"/>
    <property type="match status" value="1"/>
</dbReference>